<comment type="caution">
    <text evidence="5">The sequence shown here is derived from an EMBL/GenBank/DDBJ whole genome shotgun (WGS) entry which is preliminary data.</text>
</comment>
<comment type="function">
    <text evidence="2">Repressor of jasmonate responses.</text>
</comment>
<dbReference type="GO" id="GO:0031347">
    <property type="term" value="P:regulation of defense response"/>
    <property type="evidence" value="ECO:0007669"/>
    <property type="project" value="UniProtKB-UniRule"/>
</dbReference>
<protein>
    <recommendedName>
        <fullName evidence="2">Protein TIFY</fullName>
    </recommendedName>
    <alternativeName>
        <fullName evidence="2">Jasmonate ZIM domain-containing protein</fullName>
    </alternativeName>
</protein>
<feature type="region of interest" description="Disordered" evidence="3">
    <location>
        <begin position="179"/>
        <end position="200"/>
    </location>
</feature>
<dbReference type="InterPro" id="IPR040390">
    <property type="entry name" value="TIFY/JAZ"/>
</dbReference>
<dbReference type="EMBL" id="JACGWL010000003">
    <property type="protein sequence ID" value="KAK4405021.1"/>
    <property type="molecule type" value="Genomic_DNA"/>
</dbReference>
<dbReference type="GO" id="GO:0009611">
    <property type="term" value="P:response to wounding"/>
    <property type="evidence" value="ECO:0007669"/>
    <property type="project" value="UniProtKB-UniRule"/>
</dbReference>
<reference evidence="5" key="2">
    <citation type="journal article" date="2024" name="Plant">
        <title>Genomic evolution and insights into agronomic trait innovations of Sesamum species.</title>
        <authorList>
            <person name="Miao H."/>
            <person name="Wang L."/>
            <person name="Qu L."/>
            <person name="Liu H."/>
            <person name="Sun Y."/>
            <person name="Le M."/>
            <person name="Wang Q."/>
            <person name="Wei S."/>
            <person name="Zheng Y."/>
            <person name="Lin W."/>
            <person name="Duan Y."/>
            <person name="Cao H."/>
            <person name="Xiong S."/>
            <person name="Wang X."/>
            <person name="Wei L."/>
            <person name="Li C."/>
            <person name="Ma Q."/>
            <person name="Ju M."/>
            <person name="Zhao R."/>
            <person name="Li G."/>
            <person name="Mu C."/>
            <person name="Tian Q."/>
            <person name="Mei H."/>
            <person name="Zhang T."/>
            <person name="Gao T."/>
            <person name="Zhang H."/>
        </authorList>
    </citation>
    <scope>NUCLEOTIDE SEQUENCE</scope>
    <source>
        <strain evidence="5">K16</strain>
    </source>
</reference>
<dbReference type="GO" id="GO:2000022">
    <property type="term" value="P:regulation of jasmonic acid mediated signaling pathway"/>
    <property type="evidence" value="ECO:0007669"/>
    <property type="project" value="UniProtKB-UniRule"/>
</dbReference>
<name>A0AAE2C0Z1_9LAMI</name>
<dbReference type="AlphaFoldDB" id="A0AAE2C0Z1"/>
<evidence type="ECO:0000256" key="1">
    <source>
        <dbReference type="ARBA" id="ARBA00008614"/>
    </source>
</evidence>
<evidence type="ECO:0000256" key="2">
    <source>
        <dbReference type="RuleBase" id="RU369065"/>
    </source>
</evidence>
<sequence length="200" mass="21446">MLFNFVGCTVKVLAADFLLLHAKMSENFHVEDVKEDIGYSCSLSEGDAAHVDKATSQLNWPENTMNSLMHDHVHRSAEPGARKSRMTCNGCSLSPPSFNGGLRTPSLPEQQLLPMIKSDDAGPFSSSGQKSKSAQLTIFYKGEINVYDNVSADKARAVMVLACQSSLSAAVAKNAAESHVSATRQESVPPASNSLLTVTD</sequence>
<comment type="domain">
    <text evidence="2">The jas domain is required for interaction with COI1.</text>
</comment>
<evidence type="ECO:0000259" key="4">
    <source>
        <dbReference type="PROSITE" id="PS51320"/>
    </source>
</evidence>
<organism evidence="5 6">
    <name type="scientific">Sesamum angolense</name>
    <dbReference type="NCBI Taxonomy" id="2727404"/>
    <lineage>
        <taxon>Eukaryota</taxon>
        <taxon>Viridiplantae</taxon>
        <taxon>Streptophyta</taxon>
        <taxon>Embryophyta</taxon>
        <taxon>Tracheophyta</taxon>
        <taxon>Spermatophyta</taxon>
        <taxon>Magnoliopsida</taxon>
        <taxon>eudicotyledons</taxon>
        <taxon>Gunneridae</taxon>
        <taxon>Pentapetalae</taxon>
        <taxon>asterids</taxon>
        <taxon>lamiids</taxon>
        <taxon>Lamiales</taxon>
        <taxon>Pedaliaceae</taxon>
        <taxon>Sesamum</taxon>
    </lineage>
</organism>
<proteinExistence type="inferred from homology"/>
<dbReference type="Proteomes" id="UP001289374">
    <property type="component" value="Unassembled WGS sequence"/>
</dbReference>
<keyword evidence="2" id="KW-0539">Nucleus</keyword>
<gene>
    <name evidence="5" type="ORF">Sango_0508600</name>
</gene>
<comment type="subcellular location">
    <subcellularLocation>
        <location evidence="2">Nucleus</location>
    </subcellularLocation>
</comment>
<dbReference type="InterPro" id="IPR010399">
    <property type="entry name" value="Tify_dom"/>
</dbReference>
<dbReference type="PANTHER" id="PTHR33077">
    <property type="entry name" value="PROTEIN TIFY 4A-RELATED-RELATED"/>
    <property type="match status" value="1"/>
</dbReference>
<dbReference type="GO" id="GO:0005634">
    <property type="term" value="C:nucleus"/>
    <property type="evidence" value="ECO:0007669"/>
    <property type="project" value="UniProtKB-SubCell"/>
</dbReference>
<comment type="similarity">
    <text evidence="1 2">Belongs to the TIFY/JAZ family.</text>
</comment>
<dbReference type="PANTHER" id="PTHR33077:SF102">
    <property type="entry name" value="PROTEIN TIFY"/>
    <property type="match status" value="1"/>
</dbReference>
<feature type="compositionally biased region" description="Polar residues" evidence="3">
    <location>
        <begin position="180"/>
        <end position="200"/>
    </location>
</feature>
<dbReference type="PROSITE" id="PS51320">
    <property type="entry name" value="TIFY"/>
    <property type="match status" value="1"/>
</dbReference>
<reference evidence="5" key="1">
    <citation type="submission" date="2020-06" db="EMBL/GenBank/DDBJ databases">
        <authorList>
            <person name="Li T."/>
            <person name="Hu X."/>
            <person name="Zhang T."/>
            <person name="Song X."/>
            <person name="Zhang H."/>
            <person name="Dai N."/>
            <person name="Sheng W."/>
            <person name="Hou X."/>
            <person name="Wei L."/>
        </authorList>
    </citation>
    <scope>NUCLEOTIDE SEQUENCE</scope>
    <source>
        <strain evidence="5">K16</strain>
        <tissue evidence="5">Leaf</tissue>
    </source>
</reference>
<accession>A0AAE2C0Z1</accession>
<dbReference type="SMART" id="SM00979">
    <property type="entry name" value="TIFY"/>
    <property type="match status" value="1"/>
</dbReference>
<evidence type="ECO:0000313" key="6">
    <source>
        <dbReference type="Proteomes" id="UP001289374"/>
    </source>
</evidence>
<keyword evidence="2" id="KW-1184">Jasmonic acid signaling pathway</keyword>
<keyword evidence="6" id="KW-1185">Reference proteome</keyword>
<feature type="domain" description="Tify" evidence="4">
    <location>
        <begin position="129"/>
        <end position="164"/>
    </location>
</feature>
<evidence type="ECO:0000313" key="5">
    <source>
        <dbReference type="EMBL" id="KAK4405021.1"/>
    </source>
</evidence>
<dbReference type="Pfam" id="PF06200">
    <property type="entry name" value="tify"/>
    <property type="match status" value="1"/>
</dbReference>
<evidence type="ECO:0000256" key="3">
    <source>
        <dbReference type="SAM" id="MobiDB-lite"/>
    </source>
</evidence>